<dbReference type="Pfam" id="PF25357">
    <property type="entry name" value="PH_S11IP"/>
    <property type="match status" value="1"/>
</dbReference>
<comment type="similarity">
    <text evidence="2">Belongs to the STK11IP family.</text>
</comment>
<feature type="compositionally biased region" description="Basic and acidic residues" evidence="7">
    <location>
        <begin position="788"/>
        <end position="797"/>
    </location>
</feature>
<dbReference type="Pfam" id="PF13855">
    <property type="entry name" value="LRR_8"/>
    <property type="match status" value="1"/>
</dbReference>
<feature type="compositionally biased region" description="Polar residues" evidence="7">
    <location>
        <begin position="896"/>
        <end position="910"/>
    </location>
</feature>
<dbReference type="InterPro" id="IPR057292">
    <property type="entry name" value="PH_S11IP"/>
</dbReference>
<evidence type="ECO:0000256" key="2">
    <source>
        <dbReference type="ARBA" id="ARBA00008771"/>
    </source>
</evidence>
<dbReference type="InterPro" id="IPR057676">
    <property type="entry name" value="PH_S11IP_C"/>
</dbReference>
<dbReference type="FunFam" id="3.80.10.10:FF:000658">
    <property type="entry name" value="Serine/threonine-protein kinase 11-interacting protein"/>
    <property type="match status" value="1"/>
</dbReference>
<evidence type="ECO:0000256" key="4">
    <source>
        <dbReference type="ARBA" id="ARBA00022490"/>
    </source>
</evidence>
<dbReference type="EMBL" id="OV696697">
    <property type="protein sequence ID" value="CAH1241872.1"/>
    <property type="molecule type" value="Genomic_DNA"/>
</dbReference>
<feature type="domain" description="STK11-interacting protein C-terminal PH" evidence="11">
    <location>
        <begin position="1311"/>
        <end position="1425"/>
    </location>
</feature>
<feature type="domain" description="LKB1 serine/threonine kinase interacting protein 1 N-terminal" evidence="8">
    <location>
        <begin position="11"/>
        <end position="92"/>
    </location>
</feature>
<feature type="compositionally biased region" description="Polar residues" evidence="7">
    <location>
        <begin position="767"/>
        <end position="787"/>
    </location>
</feature>
<feature type="region of interest" description="Disordered" evidence="7">
    <location>
        <begin position="865"/>
        <end position="910"/>
    </location>
</feature>
<dbReference type="GO" id="GO:0005737">
    <property type="term" value="C:cytoplasm"/>
    <property type="evidence" value="ECO:0007669"/>
    <property type="project" value="UniProtKB-SubCell"/>
</dbReference>
<sequence>MTLQRRDKDRDFIAELANLLRENAEGILDGSSKLSLTSSSVCYLNECFDRVCEGDRNQGFEVVRAQVTNSRVYSDIQLLFDLVQKTLSLKLVLSSTTLQGGVRVARFRSLTTLEIKRVPIHLVVGLQVLRSQLQFLICSRCITRLQDVFATCGGDSSMPLSWPELHTVNMSYNSLERLDDSLRLLQQVTVLDLSHNSIKVTGKHLEYLPSLTHLNLGYNQLEAVPTLSITARTKLQSLILKNNNLDNIEGVESFHKLHELDLSNNCLYDHSMLEPLSFLNFLHMLSLYGNPLSFHPTHRQQTARHLSPITGMQEMILDGKKLTREEINLLPKRNVPGDQTEVRYASRVYTVESDMSEWETSTSLAWSKAPRTRKSGRKVRNAAISDTEACTPAPLDDLDQTREEMEAMREQLGPDWLVASQLPTRSAEPDATSNQTDEVEESSTSDIYGAGASTTSSAGQPLSRQVSRDVFGARDRIRRFSEQSNDSHSESQPFLVKHKEDSDNGYFFVIIREKFIVEKDLDGRIMDKLETSCLKTVERGQGVIQEDDGQYPVVSLVFDYVRKDRQKREYVLIDDDPEQSCQVLLGLLEPIMETNLSLKLTKQYQCLKCSSKFSQGQAKVTVLTKDDRVEEVIICPSCQSNMIVQLESQPALSSSVPGSKSMYSTSVPIGGTEEGTRSRSGSSVVGSLSSFDRGSPAATSSPWKHDRKSPQGEPDSSDYGTSENTPTTTPHKSSNKDFLSSESLQGSYTSEGTIVDISRAKTPVADLSQNLKISQETKSAVTEVSDSSPKKSERSVDFDDSNDSVLARRKSRSGKSKKSSKAKVVEIGETEKSKKSDNLKLPVQESASHVKQETDANVLEAMHNKGAVPKTSFSVEDSKGQLSPAAKVTHNRDASPKSTTSSHKLLQKRNNSFTVVSEDTTVDFTTGIAHQQNVERTDSPIQEDSAILNGEAESEETSVRPKRQDSVYSEIAVLCTDDPNTDNSTETNVAEVFDAMVSNMQSAGDQKDVSDIYSKEVSDEMATSPLTGSTCTSMVASMYQSAISENGEEQNNSSDAVNISLSEVEKTDVVNKATSDPHAVLRNGKTTNGEEKNVDIYSTHFLGSSAPTTSKNASFDKLFSELDPSRKRETKKESETGIKFYTEDFTLVDHRMKLFLTMSVFGEEEEFECLIKVPVVQYGKPQERPAVLVSSNKSVHVLKVTGPESEVPSDWLQKLAHHPITELHYIDIGLGSQSFRLEFSGHGGCYTFLVRDSERCRRFLRVFTDLVRHSTISSNSQLKGITKNNVDTHDNIRSQVLKAGEESTPEVDTDITMYLLAYFNTDVGTKGKEPLPIAVVVTTTEICLTDVNHQWPLPRLQPALSASVMGTQFTLREGQKISNITNVDTSEESSWHLLTETPESTEALVSAVKEPWEAMFGVDLQLTVHPTVAIHDM</sequence>
<dbReference type="Pfam" id="PF23142">
    <property type="entry name" value="PH_PLEKHM2"/>
    <property type="match status" value="1"/>
</dbReference>
<feature type="compositionally biased region" description="Polar residues" evidence="7">
    <location>
        <begin position="718"/>
        <end position="752"/>
    </location>
</feature>
<evidence type="ECO:0000259" key="9">
    <source>
        <dbReference type="Pfam" id="PF23142"/>
    </source>
</evidence>
<dbReference type="PANTHER" id="PTHR15454">
    <property type="entry name" value="NISCHARIN RELATED"/>
    <property type="match status" value="1"/>
</dbReference>
<dbReference type="Proteomes" id="UP000838412">
    <property type="component" value="Chromosome 12"/>
</dbReference>
<dbReference type="InterPro" id="IPR001611">
    <property type="entry name" value="Leu-rich_rpt"/>
</dbReference>
<feature type="domain" description="Serine/threonine-protein kinase 11-interacting protein PH" evidence="10">
    <location>
        <begin position="487"/>
        <end position="595"/>
    </location>
</feature>
<dbReference type="SMART" id="SM00369">
    <property type="entry name" value="LRR_TYP"/>
    <property type="match status" value="2"/>
</dbReference>
<reference evidence="12" key="1">
    <citation type="submission" date="2022-01" db="EMBL/GenBank/DDBJ databases">
        <authorList>
            <person name="Braso-Vives M."/>
        </authorList>
    </citation>
    <scope>NUCLEOTIDE SEQUENCE</scope>
</reference>
<feature type="compositionally biased region" description="Basic and acidic residues" evidence="7">
    <location>
        <begin position="823"/>
        <end position="838"/>
    </location>
</feature>
<evidence type="ECO:0000259" key="11">
    <source>
        <dbReference type="Pfam" id="PF25624"/>
    </source>
</evidence>
<evidence type="ECO:0000259" key="8">
    <source>
        <dbReference type="Pfam" id="PF15904"/>
    </source>
</evidence>
<feature type="domain" description="PLEKHM2 PH" evidence="9">
    <location>
        <begin position="1144"/>
        <end position="1272"/>
    </location>
</feature>
<keyword evidence="5" id="KW-0433">Leucine-rich repeat</keyword>
<dbReference type="InterPro" id="IPR031782">
    <property type="entry name" value="LIP1_N"/>
</dbReference>
<protein>
    <recommendedName>
        <fullName evidence="3">Serine/threonine-protein kinase 11-interacting protein</fullName>
    </recommendedName>
</protein>
<keyword evidence="4" id="KW-0963">Cytoplasm</keyword>
<evidence type="ECO:0000313" key="12">
    <source>
        <dbReference type="EMBL" id="CAH1241872.1"/>
    </source>
</evidence>
<dbReference type="InterPro" id="IPR057288">
    <property type="entry name" value="PH_PLEKHM2"/>
</dbReference>
<feature type="region of interest" description="Disordered" evidence="7">
    <location>
        <begin position="375"/>
        <end position="396"/>
    </location>
</feature>
<dbReference type="OrthoDB" id="7451790at2759"/>
<evidence type="ECO:0000259" key="10">
    <source>
        <dbReference type="Pfam" id="PF25357"/>
    </source>
</evidence>
<keyword evidence="6" id="KW-0677">Repeat</keyword>
<evidence type="ECO:0000256" key="7">
    <source>
        <dbReference type="SAM" id="MobiDB-lite"/>
    </source>
</evidence>
<dbReference type="Pfam" id="PF25624">
    <property type="entry name" value="PH_S11IP_C"/>
    <property type="match status" value="1"/>
</dbReference>
<dbReference type="InterPro" id="IPR003591">
    <property type="entry name" value="Leu-rich_rpt_typical-subtyp"/>
</dbReference>
<keyword evidence="13" id="KW-1185">Reference proteome</keyword>
<dbReference type="PANTHER" id="PTHR15454:SF69">
    <property type="entry name" value="SERINE_THREONINE-PROTEIN KINASE 11-INTERACTING PROTEIN"/>
    <property type="match status" value="1"/>
</dbReference>
<feature type="compositionally biased region" description="Low complexity" evidence="7">
    <location>
        <begin position="678"/>
        <end position="690"/>
    </location>
</feature>
<feature type="compositionally biased region" description="Polar residues" evidence="7">
    <location>
        <begin position="653"/>
        <end position="667"/>
    </location>
</feature>
<evidence type="ECO:0000256" key="3">
    <source>
        <dbReference type="ARBA" id="ARBA00020683"/>
    </source>
</evidence>
<comment type="subcellular location">
    <subcellularLocation>
        <location evidence="1">Cytoplasm</location>
    </subcellularLocation>
</comment>
<gene>
    <name evidence="12" type="primary">STK11IP</name>
    <name evidence="12" type="ORF">BLAG_LOCUS5325</name>
</gene>
<feature type="compositionally biased region" description="Basic residues" evidence="7">
    <location>
        <begin position="807"/>
        <end position="821"/>
    </location>
</feature>
<evidence type="ECO:0000256" key="1">
    <source>
        <dbReference type="ARBA" id="ARBA00004496"/>
    </source>
</evidence>
<evidence type="ECO:0000313" key="13">
    <source>
        <dbReference type="Proteomes" id="UP000838412"/>
    </source>
</evidence>
<evidence type="ECO:0000256" key="5">
    <source>
        <dbReference type="ARBA" id="ARBA00022614"/>
    </source>
</evidence>
<feature type="region of interest" description="Disordered" evidence="7">
    <location>
        <begin position="424"/>
        <end position="468"/>
    </location>
</feature>
<evidence type="ECO:0000256" key="6">
    <source>
        <dbReference type="ARBA" id="ARBA00022737"/>
    </source>
</evidence>
<name>A0A8K0E4K0_BRALA</name>
<proteinExistence type="inferred from homology"/>
<dbReference type="Gene3D" id="3.80.10.10">
    <property type="entry name" value="Ribonuclease Inhibitor"/>
    <property type="match status" value="2"/>
</dbReference>
<dbReference type="Pfam" id="PF15904">
    <property type="entry name" value="LIP1"/>
    <property type="match status" value="1"/>
</dbReference>
<feature type="region of interest" description="Disordered" evidence="7">
    <location>
        <begin position="653"/>
        <end position="853"/>
    </location>
</feature>
<dbReference type="InterPro" id="IPR032675">
    <property type="entry name" value="LRR_dom_sf"/>
</dbReference>
<accession>A0A8K0E4K0</accession>
<feature type="compositionally biased region" description="Polar residues" evidence="7">
    <location>
        <begin position="444"/>
        <end position="465"/>
    </location>
</feature>
<dbReference type="SUPFAM" id="SSF52075">
    <property type="entry name" value="Outer arm dynein light chain 1"/>
    <property type="match status" value="1"/>
</dbReference>
<organism evidence="12 13">
    <name type="scientific">Branchiostoma lanceolatum</name>
    <name type="common">Common lancelet</name>
    <name type="synonym">Amphioxus lanceolatum</name>
    <dbReference type="NCBI Taxonomy" id="7740"/>
    <lineage>
        <taxon>Eukaryota</taxon>
        <taxon>Metazoa</taxon>
        <taxon>Chordata</taxon>
        <taxon>Cephalochordata</taxon>
        <taxon>Leptocardii</taxon>
        <taxon>Amphioxiformes</taxon>
        <taxon>Branchiostomatidae</taxon>
        <taxon>Branchiostoma</taxon>
    </lineage>
</organism>